<sequence length="229" mass="26321">MAVRILLVEYALEEERLERRRNRRRLRDSFCANLVPDLEFVANYRLSRSLYEELCQDIIPLLPRKRNRRAIDPATKILVALNFYARGSYQGSVGQNDDAPMAQQTVSRCIREVSLAINTPEILRKYIKFPQNATERNICDSDCVILNVDASYGGATHDAFIWTQCEIKGHLESLTETTYLLVSAPELTPDDFQAENSRQITYQPATSATDALRRGQRQREIVIRLLENI</sequence>
<evidence type="ECO:0008006" key="4">
    <source>
        <dbReference type="Google" id="ProtNLM"/>
    </source>
</evidence>
<evidence type="ECO:0000313" key="2">
    <source>
        <dbReference type="EMBL" id="KOB62417.1"/>
    </source>
</evidence>
<organism evidence="1 3">
    <name type="scientific">Operophtera brumata</name>
    <name type="common">Winter moth</name>
    <name type="synonym">Phalaena brumata</name>
    <dbReference type="NCBI Taxonomy" id="104452"/>
    <lineage>
        <taxon>Eukaryota</taxon>
        <taxon>Metazoa</taxon>
        <taxon>Ecdysozoa</taxon>
        <taxon>Arthropoda</taxon>
        <taxon>Hexapoda</taxon>
        <taxon>Insecta</taxon>
        <taxon>Pterygota</taxon>
        <taxon>Neoptera</taxon>
        <taxon>Endopterygota</taxon>
        <taxon>Lepidoptera</taxon>
        <taxon>Glossata</taxon>
        <taxon>Ditrysia</taxon>
        <taxon>Geometroidea</taxon>
        <taxon>Geometridae</taxon>
        <taxon>Larentiinae</taxon>
        <taxon>Operophtera</taxon>
    </lineage>
</organism>
<dbReference type="EMBL" id="JTDY01009867">
    <property type="protein sequence ID" value="KOB62417.1"/>
    <property type="molecule type" value="Genomic_DNA"/>
</dbReference>
<accession>A0A0L7K3G6</accession>
<keyword evidence="3" id="KW-1185">Reference proteome</keyword>
<comment type="caution">
    <text evidence="1">The sequence shown here is derived from an EMBL/GenBank/DDBJ whole genome shotgun (WGS) entry which is preliminary data.</text>
</comment>
<evidence type="ECO:0000313" key="1">
    <source>
        <dbReference type="EMBL" id="KOB52365.1"/>
    </source>
</evidence>
<dbReference type="STRING" id="104452.A0A0L7K3G6"/>
<reference evidence="1 3" key="1">
    <citation type="journal article" date="2015" name="Genome Biol. Evol.">
        <title>The genome of winter moth (Operophtera brumata) provides a genomic perspective on sexual dimorphism and phenology.</title>
        <authorList>
            <person name="Derks M.F."/>
            <person name="Smit S."/>
            <person name="Salis L."/>
            <person name="Schijlen E."/>
            <person name="Bossers A."/>
            <person name="Mateman C."/>
            <person name="Pijl A.S."/>
            <person name="de Ridder D."/>
            <person name="Groenen M.A."/>
            <person name="Visser M.E."/>
            <person name="Megens H.J."/>
        </authorList>
    </citation>
    <scope>NUCLEOTIDE SEQUENCE [LARGE SCALE GENOMIC DNA]</scope>
    <source>
        <strain evidence="1">WM2013NL</strain>
        <tissue evidence="1">Head and thorax</tissue>
    </source>
</reference>
<dbReference type="EMBL" id="JTDY01011894">
    <property type="protein sequence ID" value="KOB52365.1"/>
    <property type="molecule type" value="Genomic_DNA"/>
</dbReference>
<protein>
    <recommendedName>
        <fullName evidence="4">Nuclease HARBI1</fullName>
    </recommendedName>
</protein>
<proteinExistence type="predicted"/>
<gene>
    <name evidence="2" type="ORF">OBRU01_25085</name>
    <name evidence="1" type="ORF">OBRU01_26018</name>
</gene>
<dbReference type="Proteomes" id="UP000037510">
    <property type="component" value="Unassembled WGS sequence"/>
</dbReference>
<name>A0A0L7K3G6_OPEBR</name>
<evidence type="ECO:0000313" key="3">
    <source>
        <dbReference type="Proteomes" id="UP000037510"/>
    </source>
</evidence>
<dbReference type="AlphaFoldDB" id="A0A0L7K3G6"/>